<evidence type="ECO:0000313" key="4">
    <source>
        <dbReference type="EMBL" id="OTF75737.1"/>
    </source>
</evidence>
<dbReference type="GO" id="GO:0008270">
    <property type="term" value="F:zinc ion binding"/>
    <property type="evidence" value="ECO:0007669"/>
    <property type="project" value="UniProtKB-KW"/>
</dbReference>
<proteinExistence type="predicted"/>
<evidence type="ECO:0000256" key="1">
    <source>
        <dbReference type="PROSITE-ProRule" id="PRU00047"/>
    </source>
</evidence>
<dbReference type="EMBL" id="MUJZ01040603">
    <property type="protein sequence ID" value="OTF75737.1"/>
    <property type="molecule type" value="Genomic_DNA"/>
</dbReference>
<feature type="non-terminal residue" evidence="4">
    <location>
        <position position="113"/>
    </location>
</feature>
<gene>
    <name evidence="4" type="ORF">BLA29_014409</name>
</gene>
<dbReference type="InterPro" id="IPR001878">
    <property type="entry name" value="Znf_CCHC"/>
</dbReference>
<keyword evidence="5" id="KW-1185">Reference proteome</keyword>
<dbReference type="OrthoDB" id="2783063at2759"/>
<keyword evidence="1" id="KW-0479">Metal-binding</keyword>
<feature type="region of interest" description="Disordered" evidence="2">
    <location>
        <begin position="1"/>
        <end position="22"/>
    </location>
</feature>
<dbReference type="AlphaFoldDB" id="A0A1Y3B6A2"/>
<accession>A0A1Y3B6A2</accession>
<keyword evidence="1" id="KW-0863">Zinc-finger</keyword>
<dbReference type="Gene3D" id="4.10.60.10">
    <property type="entry name" value="Zinc finger, CCHC-type"/>
    <property type="match status" value="1"/>
</dbReference>
<feature type="compositionally biased region" description="Low complexity" evidence="2">
    <location>
        <begin position="46"/>
        <end position="59"/>
    </location>
</feature>
<evidence type="ECO:0000256" key="2">
    <source>
        <dbReference type="SAM" id="MobiDB-lite"/>
    </source>
</evidence>
<organism evidence="4 5">
    <name type="scientific">Euroglyphus maynei</name>
    <name type="common">Mayne's house dust mite</name>
    <dbReference type="NCBI Taxonomy" id="6958"/>
    <lineage>
        <taxon>Eukaryota</taxon>
        <taxon>Metazoa</taxon>
        <taxon>Ecdysozoa</taxon>
        <taxon>Arthropoda</taxon>
        <taxon>Chelicerata</taxon>
        <taxon>Arachnida</taxon>
        <taxon>Acari</taxon>
        <taxon>Acariformes</taxon>
        <taxon>Sarcoptiformes</taxon>
        <taxon>Astigmata</taxon>
        <taxon>Psoroptidia</taxon>
        <taxon>Analgoidea</taxon>
        <taxon>Pyroglyphidae</taxon>
        <taxon>Pyroglyphinae</taxon>
        <taxon>Euroglyphus</taxon>
    </lineage>
</organism>
<dbReference type="Proteomes" id="UP000194236">
    <property type="component" value="Unassembled WGS sequence"/>
</dbReference>
<feature type="non-terminal residue" evidence="4">
    <location>
        <position position="1"/>
    </location>
</feature>
<dbReference type="GO" id="GO:0003676">
    <property type="term" value="F:nucleic acid binding"/>
    <property type="evidence" value="ECO:0007669"/>
    <property type="project" value="InterPro"/>
</dbReference>
<dbReference type="InterPro" id="IPR036875">
    <property type="entry name" value="Znf_CCHC_sf"/>
</dbReference>
<dbReference type="SUPFAM" id="SSF57756">
    <property type="entry name" value="Retrovirus zinc finger-like domains"/>
    <property type="match status" value="1"/>
</dbReference>
<dbReference type="Pfam" id="PF00098">
    <property type="entry name" value="zf-CCHC"/>
    <property type="match status" value="1"/>
</dbReference>
<dbReference type="SMART" id="SM00343">
    <property type="entry name" value="ZnF_C2HC"/>
    <property type="match status" value="1"/>
</dbReference>
<keyword evidence="1" id="KW-0862">Zinc</keyword>
<comment type="caution">
    <text evidence="4">The sequence shown here is derived from an EMBL/GenBank/DDBJ whole genome shotgun (WGS) entry which is preliminary data.</text>
</comment>
<sequence>KFARINNENTEQQAFLSTNRQPNVRNSTVRCFKCGREGHVARNCPSNNNRSYFNRNSARPVSNDDNARRDRPANNNASNNNRQRRIASYVADDVNIESEQQQQRHAYTTFGAQ</sequence>
<feature type="region of interest" description="Disordered" evidence="2">
    <location>
        <begin position="43"/>
        <end position="85"/>
    </location>
</feature>
<dbReference type="PROSITE" id="PS50158">
    <property type="entry name" value="ZF_CCHC"/>
    <property type="match status" value="1"/>
</dbReference>
<protein>
    <recommendedName>
        <fullName evidence="3">CCHC-type domain-containing protein</fullName>
    </recommendedName>
</protein>
<evidence type="ECO:0000259" key="3">
    <source>
        <dbReference type="PROSITE" id="PS50158"/>
    </source>
</evidence>
<feature type="domain" description="CCHC-type" evidence="3">
    <location>
        <begin position="30"/>
        <end position="46"/>
    </location>
</feature>
<evidence type="ECO:0000313" key="5">
    <source>
        <dbReference type="Proteomes" id="UP000194236"/>
    </source>
</evidence>
<reference evidence="4 5" key="1">
    <citation type="submission" date="2017-03" db="EMBL/GenBank/DDBJ databases">
        <title>Genome Survey of Euroglyphus maynei.</title>
        <authorList>
            <person name="Arlian L.G."/>
            <person name="Morgan M.S."/>
            <person name="Rider S.D."/>
        </authorList>
    </citation>
    <scope>NUCLEOTIDE SEQUENCE [LARGE SCALE GENOMIC DNA]</scope>
    <source>
        <strain evidence="4">Arlian Lab</strain>
        <tissue evidence="4">Whole body</tissue>
    </source>
</reference>
<name>A0A1Y3B6A2_EURMA</name>